<protein>
    <submittedName>
        <fullName evidence="1">Uncharacterized protein</fullName>
    </submittedName>
</protein>
<accession>I0IGI0</accession>
<evidence type="ECO:0000313" key="1">
    <source>
        <dbReference type="EMBL" id="BAM04368.1"/>
    </source>
</evidence>
<evidence type="ECO:0000313" key="2">
    <source>
        <dbReference type="Proteomes" id="UP000007881"/>
    </source>
</evidence>
<dbReference type="HOGENOM" id="CLU_1426636_0_0_0"/>
<dbReference type="STRING" id="1142394.PSMK_22090"/>
<dbReference type="KEGG" id="phm:PSMK_22090"/>
<sequence length="190" mass="20963">MPYRWRIEASLFYRGPLKANGNLRQKQALRLHFAPQLERALESTPQHRLDPGRTHRRFATDAPVSDGRWKFLPVASADPLSVRPDRPLVALDILLLQPGALGNILSGGGDIDNRLKTLFDALQTPTLKQCQELDGPGLGPTDVYCLMSDDKQVRSVRVRTQQLLDVPPDSRDVVLVIEATITGGTVLGAP</sequence>
<dbReference type="Proteomes" id="UP000007881">
    <property type="component" value="Chromosome"/>
</dbReference>
<dbReference type="eggNOG" id="ENOG5033AE3">
    <property type="taxonomic scope" value="Bacteria"/>
</dbReference>
<dbReference type="RefSeq" id="WP_014437586.1">
    <property type="nucleotide sequence ID" value="NC_017080.1"/>
</dbReference>
<organism evidence="1 2">
    <name type="scientific">Phycisphaera mikurensis (strain NBRC 102666 / KCTC 22515 / FYK2301M01)</name>
    <dbReference type="NCBI Taxonomy" id="1142394"/>
    <lineage>
        <taxon>Bacteria</taxon>
        <taxon>Pseudomonadati</taxon>
        <taxon>Planctomycetota</taxon>
        <taxon>Phycisphaerae</taxon>
        <taxon>Phycisphaerales</taxon>
        <taxon>Phycisphaeraceae</taxon>
        <taxon>Phycisphaera</taxon>
    </lineage>
</organism>
<proteinExistence type="predicted"/>
<reference evidence="1 2" key="1">
    <citation type="submission" date="2012-02" db="EMBL/GenBank/DDBJ databases">
        <title>Complete genome sequence of Phycisphaera mikurensis NBRC 102666.</title>
        <authorList>
            <person name="Ankai A."/>
            <person name="Hosoyama A."/>
            <person name="Terui Y."/>
            <person name="Sekine M."/>
            <person name="Fukai R."/>
            <person name="Kato Y."/>
            <person name="Nakamura S."/>
            <person name="Yamada-Narita S."/>
            <person name="Kawakoshi A."/>
            <person name="Fukunaga Y."/>
            <person name="Yamazaki S."/>
            <person name="Fujita N."/>
        </authorList>
    </citation>
    <scope>NUCLEOTIDE SEQUENCE [LARGE SCALE GENOMIC DNA]</scope>
    <source>
        <strain evidence="2">NBRC 102666 / KCTC 22515 / FYK2301M01</strain>
    </source>
</reference>
<dbReference type="OrthoDB" id="3078287at2"/>
<dbReference type="AlphaFoldDB" id="I0IGI0"/>
<name>I0IGI0_PHYMF</name>
<gene>
    <name evidence="1" type="ordered locus">PSMK_22090</name>
</gene>
<dbReference type="EMBL" id="AP012338">
    <property type="protein sequence ID" value="BAM04368.1"/>
    <property type="molecule type" value="Genomic_DNA"/>
</dbReference>
<keyword evidence="2" id="KW-1185">Reference proteome</keyword>